<dbReference type="InterPro" id="IPR016181">
    <property type="entry name" value="Acyl_CoA_acyltransferase"/>
</dbReference>
<dbReference type="OrthoDB" id="9127144at2"/>
<dbReference type="Pfam" id="PF00583">
    <property type="entry name" value="Acetyltransf_1"/>
    <property type="match status" value="1"/>
</dbReference>
<dbReference type="Proteomes" id="UP000053354">
    <property type="component" value="Chromosome"/>
</dbReference>
<organism evidence="2 3">
    <name type="scientific">Planococcus versutus</name>
    <dbReference type="NCBI Taxonomy" id="1302659"/>
    <lineage>
        <taxon>Bacteria</taxon>
        <taxon>Bacillati</taxon>
        <taxon>Bacillota</taxon>
        <taxon>Bacilli</taxon>
        <taxon>Bacillales</taxon>
        <taxon>Caryophanaceae</taxon>
        <taxon>Planococcus</taxon>
    </lineage>
</organism>
<evidence type="ECO:0000259" key="1">
    <source>
        <dbReference type="PROSITE" id="PS51186"/>
    </source>
</evidence>
<dbReference type="EMBL" id="CP016540">
    <property type="protein sequence ID" value="ANU26941.1"/>
    <property type="molecule type" value="Genomic_DNA"/>
</dbReference>
<proteinExistence type="predicted"/>
<reference evidence="2" key="1">
    <citation type="submission" date="2016-10" db="EMBL/GenBank/DDBJ databases">
        <authorList>
            <person name="See-Too W.S."/>
        </authorList>
    </citation>
    <scope>NUCLEOTIDE SEQUENCE</scope>
    <source>
        <strain evidence="2">L10.15</strain>
    </source>
</reference>
<dbReference type="GO" id="GO:0016747">
    <property type="term" value="F:acyltransferase activity, transferring groups other than amino-acyl groups"/>
    <property type="evidence" value="ECO:0007669"/>
    <property type="project" value="InterPro"/>
</dbReference>
<dbReference type="Gene3D" id="1.10.287.900">
    <property type="entry name" value="The crystal structure of the spermine/spermidine acetyltransferase from enterococcus faecali"/>
    <property type="match status" value="1"/>
</dbReference>
<evidence type="ECO:0000313" key="3">
    <source>
        <dbReference type="Proteomes" id="UP000053354"/>
    </source>
</evidence>
<dbReference type="InterPro" id="IPR027455">
    <property type="entry name" value="Sper_AcTfrase_N"/>
</dbReference>
<protein>
    <submittedName>
        <fullName evidence="2">Spermidine acetyltransferase</fullName>
    </submittedName>
</protein>
<gene>
    <name evidence="2" type="ORF">I858_008030</name>
</gene>
<dbReference type="STRING" id="1302659.I858_008030"/>
<dbReference type="RefSeq" id="WP_049693583.1">
    <property type="nucleotide sequence ID" value="NZ_CP016540.2"/>
</dbReference>
<dbReference type="Gene3D" id="3.40.630.30">
    <property type="match status" value="1"/>
</dbReference>
<dbReference type="KEGG" id="pll:I858_008030"/>
<name>A0A1B1S190_9BACL</name>
<keyword evidence="3" id="KW-1185">Reference proteome</keyword>
<dbReference type="SUPFAM" id="SSF55729">
    <property type="entry name" value="Acyl-CoA N-acyltransferases (Nat)"/>
    <property type="match status" value="1"/>
</dbReference>
<dbReference type="CDD" id="cd04301">
    <property type="entry name" value="NAT_SF"/>
    <property type="match status" value="1"/>
</dbReference>
<feature type="domain" description="N-acetyltransferase" evidence="1">
    <location>
        <begin position="3"/>
        <end position="144"/>
    </location>
</feature>
<sequence>MVTEIRTITDLNKKEVLNLKVATQQQGFIESVSQCLLDAERDTRYVPLALYEEDTVIGFSMQGEFDGEIWLDRYLIDERFQGQGLGRYFLRALVDHLNECYPNQPIYLSVFEHNTIAIHLYQKFGFSFTEKFDENGEKIMIYSH</sequence>
<dbReference type="PROSITE" id="PS51186">
    <property type="entry name" value="GNAT"/>
    <property type="match status" value="1"/>
</dbReference>
<accession>A0A1B1S190</accession>
<dbReference type="InterPro" id="IPR000182">
    <property type="entry name" value="GNAT_dom"/>
</dbReference>
<dbReference type="AlphaFoldDB" id="A0A1B1S190"/>
<evidence type="ECO:0000313" key="2">
    <source>
        <dbReference type="EMBL" id="ANU26941.1"/>
    </source>
</evidence>